<feature type="transmembrane region" description="Helical" evidence="7">
    <location>
        <begin position="454"/>
        <end position="486"/>
    </location>
</feature>
<evidence type="ECO:0000256" key="1">
    <source>
        <dbReference type="ARBA" id="ARBA00004651"/>
    </source>
</evidence>
<evidence type="ECO:0000256" key="5">
    <source>
        <dbReference type="ARBA" id="ARBA00023136"/>
    </source>
</evidence>
<feature type="transmembrane region" description="Helical" evidence="7">
    <location>
        <begin position="117"/>
        <end position="134"/>
    </location>
</feature>
<feature type="transmembrane region" description="Helical" evidence="7">
    <location>
        <begin position="67"/>
        <end position="87"/>
    </location>
</feature>
<evidence type="ECO:0000256" key="2">
    <source>
        <dbReference type="ARBA" id="ARBA00022475"/>
    </source>
</evidence>
<keyword evidence="3 7" id="KW-0812">Transmembrane</keyword>
<comment type="caution">
    <text evidence="10">The sequence shown here is derived from an EMBL/GenBank/DDBJ whole genome shotgun (WGS) entry which is preliminary data.</text>
</comment>
<keyword evidence="4 7" id="KW-1133">Transmembrane helix</keyword>
<feature type="domain" description="Integral membrane protein YccS N-terminal" evidence="8">
    <location>
        <begin position="71"/>
        <end position="340"/>
    </location>
</feature>
<dbReference type="Proteomes" id="UP000703674">
    <property type="component" value="Unassembled WGS sequence"/>
</dbReference>
<evidence type="ECO:0000256" key="3">
    <source>
        <dbReference type="ARBA" id="ARBA00022692"/>
    </source>
</evidence>
<gene>
    <name evidence="10" type="ORF">HC175_09780</name>
</gene>
<evidence type="ECO:0000256" key="6">
    <source>
        <dbReference type="ARBA" id="ARBA00043993"/>
    </source>
</evidence>
<keyword evidence="2" id="KW-1003">Cell membrane</keyword>
<evidence type="ECO:0000256" key="4">
    <source>
        <dbReference type="ARBA" id="ARBA00022989"/>
    </source>
</evidence>
<evidence type="ECO:0000313" key="10">
    <source>
        <dbReference type="EMBL" id="NJW53209.1"/>
    </source>
</evidence>
<feature type="transmembrane region" description="Helical" evidence="7">
    <location>
        <begin position="492"/>
        <end position="510"/>
    </location>
</feature>
<comment type="similarity">
    <text evidence="6">Belongs to the YccS/YhfK family.</text>
</comment>
<feature type="transmembrane region" description="Helical" evidence="7">
    <location>
        <begin position="140"/>
        <end position="164"/>
    </location>
</feature>
<evidence type="ECO:0000256" key="7">
    <source>
        <dbReference type="SAM" id="Phobius"/>
    </source>
</evidence>
<dbReference type="InterPro" id="IPR049453">
    <property type="entry name" value="Memb_transporter_dom"/>
</dbReference>
<feature type="domain" description="Integral membrane bound transporter" evidence="9">
    <location>
        <begin position="413"/>
        <end position="534"/>
    </location>
</feature>
<feature type="transmembrane region" description="Helical" evidence="7">
    <location>
        <begin position="522"/>
        <end position="540"/>
    </location>
</feature>
<keyword evidence="11" id="KW-1185">Reference proteome</keyword>
<organism evidence="10 11">
    <name type="scientific">Salinimicrobium oceani</name>
    <dbReference type="NCBI Taxonomy" id="2722702"/>
    <lineage>
        <taxon>Bacteria</taxon>
        <taxon>Pseudomonadati</taxon>
        <taxon>Bacteroidota</taxon>
        <taxon>Flavobacteriia</taxon>
        <taxon>Flavobacteriales</taxon>
        <taxon>Flavobacteriaceae</taxon>
        <taxon>Salinimicrobium</taxon>
    </lineage>
</organism>
<dbReference type="Pfam" id="PF13515">
    <property type="entry name" value="FUSC_2"/>
    <property type="match status" value="1"/>
</dbReference>
<dbReference type="PANTHER" id="PTHR30509:SF8">
    <property type="entry name" value="INNER MEMBRANE PROTEIN YCCS"/>
    <property type="match status" value="1"/>
</dbReference>
<dbReference type="Pfam" id="PF12805">
    <property type="entry name" value="FUSC-like"/>
    <property type="match status" value="1"/>
</dbReference>
<dbReference type="RefSeq" id="WP_168138320.1">
    <property type="nucleotide sequence ID" value="NZ_JAAVJR010000005.1"/>
</dbReference>
<reference evidence="10 11" key="1">
    <citation type="submission" date="2020-03" db="EMBL/GenBank/DDBJ databases">
        <title>Salinimicrobium sp. nov, isolated from SCS.</title>
        <authorList>
            <person name="Cao W.R."/>
        </authorList>
    </citation>
    <scope>NUCLEOTIDE SEQUENCE [LARGE SCALE GENOMIC DNA]</scope>
    <source>
        <strain evidence="11">J15B91</strain>
    </source>
</reference>
<feature type="transmembrane region" description="Helical" evidence="7">
    <location>
        <begin position="93"/>
        <end position="110"/>
    </location>
</feature>
<accession>A0ABX1CY68</accession>
<sequence>MLFQQIRSFFQLLKTAEFSRGIRFAVAAILPLVVANYLGQMNAGIAMAVGVLLTSPSEVPGSLRRRVIGVALSVIIAVLATLIIGYASSYTFLFLPVFILLIFHFSMISVYGFRASLISFSGLLAIVLSLAQVASEGGVITHALWIGAGGLWYLLFSLVLHYLFRRRETDHLLAEAFELTAKYLEIRAQLMSQKGEKAEEFHKELFALQTSINEKHELIREMVISRRKNFGRSGMVRKRLLIFMELVDILELGMANPVTSERMKKLLKNYEAEVKQVEAWSNLMADRLRIIAEVLRRDRRYKKDTRLQLKKAEIWKNFELLESKVSHLEENDLLLVYRNLISFKDKQFQKVRSIERLITEWQGKSETGMKRQDAVRFLTTTEYDLKTLQDHLDLQSPIFRHSLRLTVAMITGFVIGEFFAVQNAYWILLTTLVIMRPGYALTRDRFKQRLFGTLIGGAVAVTIVIFIKSAVVYGVLAVITLVLAHSMIQRNYKTAAAFITLNVVFIYSLLRPDVLEVIEFRVLDTIIGAGIAFLAAKFLWPTWEYATINNFIKESIQANREFLKEVELLYSNETEMASYRLARKKAFLAMGDLNAAFQRMAQEPKTHKQHLEETFRIVSLNQELLSATASLGTFIRSHPTTEATVHFRNYMAAIQQHLSFSSSEDKVAVKDSKDDISAAEKYYRQLYQQLLEVEHGKEKKDPVRERLQEVQVVMDRLKWLEEISESLRKFFLSKA</sequence>
<comment type="subcellular location">
    <subcellularLocation>
        <location evidence="1">Cell membrane</location>
        <topology evidence="1">Multi-pass membrane protein</topology>
    </subcellularLocation>
</comment>
<dbReference type="InterPro" id="IPR032692">
    <property type="entry name" value="YccS_N"/>
</dbReference>
<evidence type="ECO:0000259" key="9">
    <source>
        <dbReference type="Pfam" id="PF13515"/>
    </source>
</evidence>
<dbReference type="PANTHER" id="PTHR30509">
    <property type="entry name" value="P-HYDROXYBENZOIC ACID EFFLUX PUMP SUBUNIT-RELATED"/>
    <property type="match status" value="1"/>
</dbReference>
<protein>
    <submittedName>
        <fullName evidence="10">FUSC family protein</fullName>
    </submittedName>
</protein>
<keyword evidence="5 7" id="KW-0472">Membrane</keyword>
<name>A0ABX1CY68_9FLAO</name>
<evidence type="ECO:0000259" key="8">
    <source>
        <dbReference type="Pfam" id="PF12805"/>
    </source>
</evidence>
<dbReference type="EMBL" id="JAAVJR010000005">
    <property type="protein sequence ID" value="NJW53209.1"/>
    <property type="molecule type" value="Genomic_DNA"/>
</dbReference>
<proteinExistence type="inferred from homology"/>
<evidence type="ECO:0000313" key="11">
    <source>
        <dbReference type="Proteomes" id="UP000703674"/>
    </source>
</evidence>